<dbReference type="Pfam" id="PF21884">
    <property type="entry name" value="ZUO1-like_ZHD"/>
    <property type="match status" value="1"/>
</dbReference>
<organism evidence="6 7">
    <name type="scientific">Pseudogymnoascus verrucosus</name>
    <dbReference type="NCBI Taxonomy" id="342668"/>
    <lineage>
        <taxon>Eukaryota</taxon>
        <taxon>Fungi</taxon>
        <taxon>Dikarya</taxon>
        <taxon>Ascomycota</taxon>
        <taxon>Pezizomycotina</taxon>
        <taxon>Leotiomycetes</taxon>
        <taxon>Thelebolales</taxon>
        <taxon>Thelebolaceae</taxon>
        <taxon>Pseudogymnoascus</taxon>
    </lineage>
</organism>
<dbReference type="GO" id="GO:0003676">
    <property type="term" value="F:nucleic acid binding"/>
    <property type="evidence" value="ECO:0007669"/>
    <property type="project" value="InterPro"/>
</dbReference>
<evidence type="ECO:0000259" key="5">
    <source>
        <dbReference type="PROSITE" id="PS50076"/>
    </source>
</evidence>
<dbReference type="Gene3D" id="3.30.160.60">
    <property type="entry name" value="Classic Zinc Finger"/>
    <property type="match status" value="1"/>
</dbReference>
<dbReference type="Pfam" id="PF00226">
    <property type="entry name" value="DnaJ"/>
    <property type="match status" value="1"/>
</dbReference>
<dbReference type="InterPro" id="IPR022755">
    <property type="entry name" value="Znf_C2H2_jaz"/>
</dbReference>
<evidence type="ECO:0000256" key="4">
    <source>
        <dbReference type="SAM" id="MobiDB-lite"/>
    </source>
</evidence>
<feature type="region of interest" description="Disordered" evidence="4">
    <location>
        <begin position="488"/>
        <end position="535"/>
    </location>
</feature>
<dbReference type="InterPro" id="IPR036869">
    <property type="entry name" value="J_dom_sf"/>
</dbReference>
<dbReference type="GeneID" id="28839540"/>
<feature type="compositionally biased region" description="Polar residues" evidence="4">
    <location>
        <begin position="1"/>
        <end position="13"/>
    </location>
</feature>
<proteinExistence type="predicted"/>
<dbReference type="SUPFAM" id="SSF46565">
    <property type="entry name" value="Chaperone J-domain"/>
    <property type="match status" value="1"/>
</dbReference>
<evidence type="ECO:0000313" key="6">
    <source>
        <dbReference type="EMBL" id="OBT94652.1"/>
    </source>
</evidence>
<feature type="compositionally biased region" description="Basic and acidic residues" evidence="4">
    <location>
        <begin position="417"/>
        <end position="428"/>
    </location>
</feature>
<feature type="region of interest" description="Disordered" evidence="4">
    <location>
        <begin position="403"/>
        <end position="447"/>
    </location>
</feature>
<dbReference type="PANTHER" id="PTHR44029">
    <property type="entry name" value="DNAJ HOMOLOG SUBFAMILY C MEMBER 21"/>
    <property type="match status" value="1"/>
</dbReference>
<dbReference type="InterPro" id="IPR018253">
    <property type="entry name" value="DnaJ_domain_CS"/>
</dbReference>
<dbReference type="PROSITE" id="PS00636">
    <property type="entry name" value="DNAJ_1"/>
    <property type="match status" value="1"/>
</dbReference>
<feature type="region of interest" description="Disordered" evidence="4">
    <location>
        <begin position="550"/>
        <end position="569"/>
    </location>
</feature>
<dbReference type="InterPro" id="IPR001623">
    <property type="entry name" value="DnaJ_domain"/>
</dbReference>
<dbReference type="SMART" id="SM00451">
    <property type="entry name" value="ZnF_U1"/>
    <property type="match status" value="2"/>
</dbReference>
<dbReference type="STRING" id="342668.A0A1B8GFN7"/>
<dbReference type="GO" id="GO:0005737">
    <property type="term" value="C:cytoplasm"/>
    <property type="evidence" value="ECO:0007669"/>
    <property type="project" value="TreeGrafter"/>
</dbReference>
<dbReference type="EMBL" id="KV460241">
    <property type="protein sequence ID" value="OBT94652.1"/>
    <property type="molecule type" value="Genomic_DNA"/>
</dbReference>
<dbReference type="Proteomes" id="UP000091956">
    <property type="component" value="Unassembled WGS sequence"/>
</dbReference>
<evidence type="ECO:0000313" key="7">
    <source>
        <dbReference type="Proteomes" id="UP000091956"/>
    </source>
</evidence>
<dbReference type="SMART" id="SM00271">
    <property type="entry name" value="DnaJ"/>
    <property type="match status" value="1"/>
</dbReference>
<dbReference type="RefSeq" id="XP_018128385.1">
    <property type="nucleotide sequence ID" value="XM_018275607.2"/>
</dbReference>
<feature type="compositionally biased region" description="Basic residues" evidence="4">
    <location>
        <begin position="505"/>
        <end position="517"/>
    </location>
</feature>
<keyword evidence="7" id="KW-1185">Reference proteome</keyword>
<accession>A0A1B8GFN7</accession>
<feature type="region of interest" description="Disordered" evidence="4">
    <location>
        <begin position="1"/>
        <end position="22"/>
    </location>
</feature>
<dbReference type="Gene3D" id="1.10.287.110">
    <property type="entry name" value="DnaJ domain"/>
    <property type="match status" value="1"/>
</dbReference>
<reference evidence="6 7" key="1">
    <citation type="submission" date="2016-03" db="EMBL/GenBank/DDBJ databases">
        <title>Comparative genomics of Pseudogymnoascus destructans, the fungus causing white-nose syndrome of bats.</title>
        <authorList>
            <person name="Palmer J.M."/>
            <person name="Drees K.P."/>
            <person name="Foster J.T."/>
            <person name="Lindner D.L."/>
        </authorList>
    </citation>
    <scope>NUCLEOTIDE SEQUENCE [LARGE SCALE GENOMIC DNA]</scope>
    <source>
        <strain evidence="6 7">UAMH 10579</strain>
    </source>
</reference>
<keyword evidence="2" id="KW-0863">Zinc-finger</keyword>
<sequence>MGAQQSSNQQKPSEQGDAGGPHVKTCYYQLLGVDRQASDDEIKKAYRRKALELHPDRNYGDVEDSTRLFAEVQSAYQILSDPQERAWYDSHRDAILRDSDIGAGDHFEHDMRFTSATDLTMLMGKFSPNMPFTNSLDGFYGRLQSVFEALTKEEDAACNWEGLDPIDYPEFGTSESNYDDVVKPFYVAWASFSTRKSFSWKDAHNYADAPDRRVRRLMEKENKRLRDEGIREFNDAVRSLIGFVRKRDPRYIPNTQSEADRQQALRDAAAAQAARSRAMREAKLNEHVQPAWAQTRYAEEEGTFSDSEVSEEEVVECVTCNKIFKSEKQYEVHEKSKKHIKAVRELTRQMRKENKLFHLDTPVDAALQSKPENSDSEASFHSLQDAADDDIIPVVGIDKADPEIGVKNDDITGFDPPPKENEADRGPIEESTTLAIPEDGTDDDDYAPREQVEDRISGILLQETPTTDGSIKPSVVGNVTRALDNILISSDGGTDEPPTEENKKLGKAKAKRAKKAARQQAEDDTQNNTCATCNSSFGSKNKLFDHIKAEKHGLLVPKPKTGGRGKTSH</sequence>
<dbReference type="FunFam" id="1.10.287.110:FF:000046">
    <property type="entry name" value="dnaJ homolog subfamily C member 21"/>
    <property type="match status" value="1"/>
</dbReference>
<dbReference type="PRINTS" id="PR00625">
    <property type="entry name" value="JDOMAIN"/>
</dbReference>
<dbReference type="SMART" id="SM00355">
    <property type="entry name" value="ZnF_C2H2"/>
    <property type="match status" value="2"/>
</dbReference>
<dbReference type="AlphaFoldDB" id="A0A1B8GFN7"/>
<dbReference type="InterPro" id="IPR051964">
    <property type="entry name" value="Chaperone_stress_response"/>
</dbReference>
<protein>
    <recommendedName>
        <fullName evidence="5">J domain-containing protein</fullName>
    </recommendedName>
</protein>
<dbReference type="Pfam" id="PF12171">
    <property type="entry name" value="zf-C2H2_jaz"/>
    <property type="match status" value="1"/>
</dbReference>
<reference evidence="7" key="2">
    <citation type="journal article" date="2018" name="Nat. Commun.">
        <title>Extreme sensitivity to ultraviolet light in the fungal pathogen causing white-nose syndrome of bats.</title>
        <authorList>
            <person name="Palmer J.M."/>
            <person name="Drees K.P."/>
            <person name="Foster J.T."/>
            <person name="Lindner D.L."/>
        </authorList>
    </citation>
    <scope>NUCLEOTIDE SEQUENCE [LARGE SCALE GENOMIC DNA]</scope>
    <source>
        <strain evidence="7">UAMH 10579</strain>
    </source>
</reference>
<keyword evidence="3" id="KW-0862">Zinc</keyword>
<name>A0A1B8GFN7_9PEZI</name>
<dbReference type="InterPro" id="IPR054076">
    <property type="entry name" value="ZUO1-like_ZHD"/>
</dbReference>
<evidence type="ECO:0000256" key="1">
    <source>
        <dbReference type="ARBA" id="ARBA00022723"/>
    </source>
</evidence>
<dbReference type="InterPro" id="IPR036236">
    <property type="entry name" value="Znf_C2H2_sf"/>
</dbReference>
<dbReference type="PROSITE" id="PS00028">
    <property type="entry name" value="ZINC_FINGER_C2H2_1"/>
    <property type="match status" value="2"/>
</dbReference>
<dbReference type="OrthoDB" id="5894at2759"/>
<feature type="domain" description="J" evidence="5">
    <location>
        <begin position="26"/>
        <end position="92"/>
    </location>
</feature>
<feature type="compositionally biased region" description="Polar residues" evidence="4">
    <location>
        <begin position="526"/>
        <end position="535"/>
    </location>
</feature>
<evidence type="ECO:0000256" key="2">
    <source>
        <dbReference type="ARBA" id="ARBA00022771"/>
    </source>
</evidence>
<evidence type="ECO:0000256" key="3">
    <source>
        <dbReference type="ARBA" id="ARBA00022833"/>
    </source>
</evidence>
<dbReference type="PROSITE" id="PS50076">
    <property type="entry name" value="DNAJ_2"/>
    <property type="match status" value="1"/>
</dbReference>
<keyword evidence="1" id="KW-0479">Metal-binding</keyword>
<gene>
    <name evidence="6" type="ORF">VE01_06154</name>
</gene>
<dbReference type="GO" id="GO:0008270">
    <property type="term" value="F:zinc ion binding"/>
    <property type="evidence" value="ECO:0007669"/>
    <property type="project" value="UniProtKB-KW"/>
</dbReference>
<dbReference type="InterPro" id="IPR003604">
    <property type="entry name" value="Matrin/U1-like-C_Znf_C2H2"/>
</dbReference>
<dbReference type="InterPro" id="IPR013087">
    <property type="entry name" value="Znf_C2H2_type"/>
</dbReference>
<dbReference type="CDD" id="cd06257">
    <property type="entry name" value="DnaJ"/>
    <property type="match status" value="1"/>
</dbReference>
<dbReference type="SUPFAM" id="SSF57667">
    <property type="entry name" value="beta-beta-alpha zinc fingers"/>
    <property type="match status" value="1"/>
</dbReference>
<dbReference type="PANTHER" id="PTHR44029:SF1">
    <property type="entry name" value="DNAJ HOMOLOG SUBFAMILY C MEMBER 21"/>
    <property type="match status" value="1"/>
</dbReference>